<name>A0ABS2QF53_9BACI</name>
<accession>A0ABS2QF53</accession>
<keyword evidence="1" id="KW-0472">Membrane</keyword>
<evidence type="ECO:0000256" key="1">
    <source>
        <dbReference type="SAM" id="Phobius"/>
    </source>
</evidence>
<sequence>MIETMMKIMQWVALNIMPFLCITFILNCVSLAKKIKKGDENTAKNTIWVTITFTLIMYSLISTAY</sequence>
<evidence type="ECO:0000313" key="3">
    <source>
        <dbReference type="Proteomes" id="UP000823486"/>
    </source>
</evidence>
<protein>
    <recommendedName>
        <fullName evidence="4">DUF2768 domain-containing protein</fullName>
    </recommendedName>
</protein>
<organism evidence="2 3">
    <name type="scientific">Peribacillus deserti</name>
    <dbReference type="NCBI Taxonomy" id="673318"/>
    <lineage>
        <taxon>Bacteria</taxon>
        <taxon>Bacillati</taxon>
        <taxon>Bacillota</taxon>
        <taxon>Bacilli</taxon>
        <taxon>Bacillales</taxon>
        <taxon>Bacillaceae</taxon>
        <taxon>Peribacillus</taxon>
    </lineage>
</organism>
<reference evidence="2 3" key="1">
    <citation type="submission" date="2021-01" db="EMBL/GenBank/DDBJ databases">
        <title>Genomic Encyclopedia of Type Strains, Phase IV (KMG-IV): sequencing the most valuable type-strain genomes for metagenomic binning, comparative biology and taxonomic classification.</title>
        <authorList>
            <person name="Goeker M."/>
        </authorList>
    </citation>
    <scope>NUCLEOTIDE SEQUENCE [LARGE SCALE GENOMIC DNA]</scope>
    <source>
        <strain evidence="2 3">DSM 105482</strain>
    </source>
</reference>
<comment type="caution">
    <text evidence="2">The sequence shown here is derived from an EMBL/GenBank/DDBJ whole genome shotgun (WGS) entry which is preliminary data.</text>
</comment>
<gene>
    <name evidence="2" type="ORF">JOC77_001007</name>
</gene>
<feature type="transmembrane region" description="Helical" evidence="1">
    <location>
        <begin position="12"/>
        <end position="33"/>
    </location>
</feature>
<keyword evidence="1" id="KW-0812">Transmembrane</keyword>
<proteinExistence type="predicted"/>
<evidence type="ECO:0000313" key="2">
    <source>
        <dbReference type="EMBL" id="MBM7691600.1"/>
    </source>
</evidence>
<dbReference type="Proteomes" id="UP000823486">
    <property type="component" value="Unassembled WGS sequence"/>
</dbReference>
<dbReference type="RefSeq" id="WP_204539426.1">
    <property type="nucleotide sequence ID" value="NZ_JAFBFI010000003.1"/>
</dbReference>
<keyword evidence="1" id="KW-1133">Transmembrane helix</keyword>
<feature type="transmembrane region" description="Helical" evidence="1">
    <location>
        <begin position="45"/>
        <end position="64"/>
    </location>
</feature>
<dbReference type="EMBL" id="JAFBFI010000003">
    <property type="protein sequence ID" value="MBM7691600.1"/>
    <property type="molecule type" value="Genomic_DNA"/>
</dbReference>
<keyword evidence="3" id="KW-1185">Reference proteome</keyword>
<evidence type="ECO:0008006" key="4">
    <source>
        <dbReference type="Google" id="ProtNLM"/>
    </source>
</evidence>